<dbReference type="EMBL" id="BARU01026533">
    <property type="protein sequence ID" value="GAH63928.1"/>
    <property type="molecule type" value="Genomic_DNA"/>
</dbReference>
<proteinExistence type="predicted"/>
<dbReference type="AlphaFoldDB" id="X1J2B6"/>
<evidence type="ECO:0000313" key="1">
    <source>
        <dbReference type="EMBL" id="GAH63928.1"/>
    </source>
</evidence>
<accession>X1J2B6</accession>
<gene>
    <name evidence="1" type="ORF">S03H2_42606</name>
</gene>
<organism evidence="1">
    <name type="scientific">marine sediment metagenome</name>
    <dbReference type="NCBI Taxonomy" id="412755"/>
    <lineage>
        <taxon>unclassified sequences</taxon>
        <taxon>metagenomes</taxon>
        <taxon>ecological metagenomes</taxon>
    </lineage>
</organism>
<dbReference type="Pfam" id="PF20459">
    <property type="entry name" value="DUF6712"/>
    <property type="match status" value="1"/>
</dbReference>
<comment type="caution">
    <text evidence="1">The sequence shown here is derived from an EMBL/GenBank/DDBJ whole genome shotgun (WGS) entry which is preliminary data.</text>
</comment>
<protein>
    <submittedName>
        <fullName evidence="1">Uncharacterized protein</fullName>
    </submittedName>
</protein>
<name>X1J2B6_9ZZZZ</name>
<sequence length="190" mass="22136">MPINLDPLLILPADFDDFRDISKNIDPERLEVYVRESQVKEMRSFLGASLYLALINDYTAVGDTFSEQRFTDLWFGADWSYQGNTRRFYGLKPAIIYYAYARFVRNQQMNVTRYGVKHLTDENSEDETVQQVRTKVNDANSYGLLYQADAELYLNENVSTYPEFEVSETAGEKKTSFKFTKLQPVGYNIY</sequence>
<dbReference type="InterPro" id="IPR046558">
    <property type="entry name" value="DUF6712"/>
</dbReference>
<feature type="non-terminal residue" evidence="1">
    <location>
        <position position="190"/>
    </location>
</feature>
<reference evidence="1" key="1">
    <citation type="journal article" date="2014" name="Front. Microbiol.">
        <title>High frequency of phylogenetically diverse reductive dehalogenase-homologous genes in deep subseafloor sedimentary metagenomes.</title>
        <authorList>
            <person name="Kawai M."/>
            <person name="Futagami T."/>
            <person name="Toyoda A."/>
            <person name="Takaki Y."/>
            <person name="Nishi S."/>
            <person name="Hori S."/>
            <person name="Arai W."/>
            <person name="Tsubouchi T."/>
            <person name="Morono Y."/>
            <person name="Uchiyama I."/>
            <person name="Ito T."/>
            <person name="Fujiyama A."/>
            <person name="Inagaki F."/>
            <person name="Takami H."/>
        </authorList>
    </citation>
    <scope>NUCLEOTIDE SEQUENCE</scope>
    <source>
        <strain evidence="1">Expedition CK06-06</strain>
    </source>
</reference>